<evidence type="ECO:0008006" key="3">
    <source>
        <dbReference type="Google" id="ProtNLM"/>
    </source>
</evidence>
<comment type="caution">
    <text evidence="1">The sequence shown here is derived from an EMBL/GenBank/DDBJ whole genome shotgun (WGS) entry which is preliminary data.</text>
</comment>
<dbReference type="EMBL" id="JAPQYE010000022">
    <property type="protein sequence ID" value="MCZ0731894.1"/>
    <property type="molecule type" value="Genomic_DNA"/>
</dbReference>
<dbReference type="SUPFAM" id="SSF48452">
    <property type="entry name" value="TPR-like"/>
    <property type="match status" value="1"/>
</dbReference>
<gene>
    <name evidence="1" type="ORF">OY187_27960</name>
</gene>
<name>A0ABT4HQ48_MYCIR</name>
<reference evidence="1" key="1">
    <citation type="submission" date="2022-12" db="EMBL/GenBank/DDBJ databases">
        <title>Whole genome sequence of Mycolicibacterium iranicum strain SBH312.</title>
        <authorList>
            <person name="Jani J."/>
            <person name="Arifin Mustapha Z."/>
            <person name="Ahmed K."/>
            <person name="Kai Ling C."/>
        </authorList>
    </citation>
    <scope>NUCLEOTIDE SEQUENCE</scope>
    <source>
        <strain evidence="1">SBH312</strain>
    </source>
</reference>
<evidence type="ECO:0000313" key="1">
    <source>
        <dbReference type="EMBL" id="MCZ0731894.1"/>
    </source>
</evidence>
<dbReference type="Gene3D" id="1.25.40.10">
    <property type="entry name" value="Tetratricopeptide repeat domain"/>
    <property type="match status" value="1"/>
</dbReference>
<dbReference type="RefSeq" id="WP_268787788.1">
    <property type="nucleotide sequence ID" value="NZ_JAPQYE010000022.1"/>
</dbReference>
<dbReference type="Proteomes" id="UP001084650">
    <property type="component" value="Unassembled WGS sequence"/>
</dbReference>
<protein>
    <recommendedName>
        <fullName evidence="3">Tetratricopeptide repeat family protein</fullName>
    </recommendedName>
</protein>
<proteinExistence type="predicted"/>
<keyword evidence="2" id="KW-1185">Reference proteome</keyword>
<sequence>MPQPGAAGVPDTPAASYDCAVTPLPGHPDIEHDLDRARRLAFAADEFAAKDLLLSLMPRIEEVDRDDLMLEVYAQLGELYLVRTAYDGVTECAKRIEDCLQIYREIRAGQRPEDAAKVIFSPADVDHMICRYSRRALFLRTGMAAAHGDHETAATQLQALIEEPGMFDDLYAEHAYLITHARILCAVGLCDDDLHVQSLPLWERVFDAIEGPGDGSEFDDNLRVLAGTGYGRFCVETGRLNEAEPWLRRAGARAQARGWRLATARTQLERATAAWSAGDRARAQDLVHEAYPAIAEGNRAHDVSRSWLYFGLIAISVGELDDADERLSHAERHWREINKPLHIHRILLQRSWVDILRGDFAAATDRTAAARELLDSWPRHSWLQYARLDDHLGSILRAEAMANPSSAQEKFEQAADLKVPAALAVDSVRYAIGDADARMRWATHVSSRVLAGAFAVAWEWGNTALVSELIEYHSARGTFSIPQSPQTADWADTATAAVPVDDADEYALVASGPGSVGGAMLTKLGALPPLRMNPNTEPVLKYYRELAQLRYGRTVTSAEPEWSTWP</sequence>
<dbReference type="InterPro" id="IPR011990">
    <property type="entry name" value="TPR-like_helical_dom_sf"/>
</dbReference>
<organism evidence="1 2">
    <name type="scientific">Mycolicibacterium iranicum</name>
    <name type="common">Mycobacterium iranicum</name>
    <dbReference type="NCBI Taxonomy" id="912594"/>
    <lineage>
        <taxon>Bacteria</taxon>
        <taxon>Bacillati</taxon>
        <taxon>Actinomycetota</taxon>
        <taxon>Actinomycetes</taxon>
        <taxon>Mycobacteriales</taxon>
        <taxon>Mycobacteriaceae</taxon>
        <taxon>Mycolicibacterium</taxon>
    </lineage>
</organism>
<evidence type="ECO:0000313" key="2">
    <source>
        <dbReference type="Proteomes" id="UP001084650"/>
    </source>
</evidence>
<accession>A0ABT4HQ48</accession>